<dbReference type="SUPFAM" id="SSF56399">
    <property type="entry name" value="ADP-ribosylation"/>
    <property type="match status" value="1"/>
</dbReference>
<dbReference type="PROSITE" id="PS51125">
    <property type="entry name" value="NHL"/>
    <property type="match status" value="3"/>
</dbReference>
<evidence type="ECO:0000256" key="8">
    <source>
        <dbReference type="RuleBase" id="RU361228"/>
    </source>
</evidence>
<dbReference type="AlphaFoldDB" id="A0A818BPV8"/>
<feature type="repeat" description="NHL" evidence="7">
    <location>
        <begin position="412"/>
        <end position="449"/>
    </location>
</feature>
<dbReference type="GO" id="GO:0106274">
    <property type="term" value="F:NAD+-protein-arginine ADP-ribosyltransferase activity"/>
    <property type="evidence" value="ECO:0007669"/>
    <property type="project" value="UniProtKB-EC"/>
</dbReference>
<dbReference type="EMBL" id="CAJOBP010003666">
    <property type="protein sequence ID" value="CAF4414226.1"/>
    <property type="molecule type" value="Genomic_DNA"/>
</dbReference>
<reference evidence="9" key="1">
    <citation type="submission" date="2021-02" db="EMBL/GenBank/DDBJ databases">
        <authorList>
            <person name="Nowell W R."/>
        </authorList>
    </citation>
    <scope>NUCLEOTIDE SEQUENCE</scope>
</reference>
<accession>A0A818BPV8</accession>
<evidence type="ECO:0000256" key="2">
    <source>
        <dbReference type="ARBA" id="ARBA00022676"/>
    </source>
</evidence>
<dbReference type="PANTHER" id="PTHR24104">
    <property type="entry name" value="E3 UBIQUITIN-PROTEIN LIGASE NHLRC1-RELATED"/>
    <property type="match status" value="1"/>
</dbReference>
<evidence type="ECO:0000313" key="9">
    <source>
        <dbReference type="EMBL" id="CAF3419266.1"/>
    </source>
</evidence>
<keyword evidence="12" id="KW-1185">Reference proteome</keyword>
<dbReference type="Pfam" id="PF01436">
    <property type="entry name" value="NHL"/>
    <property type="match status" value="1"/>
</dbReference>
<dbReference type="InterPro" id="IPR000768">
    <property type="entry name" value="ART"/>
</dbReference>
<evidence type="ECO:0000313" key="10">
    <source>
        <dbReference type="EMBL" id="CAF4414226.1"/>
    </source>
</evidence>
<keyword evidence="2 8" id="KW-0328">Glycosyltransferase</keyword>
<dbReference type="EC" id="2.4.2.31" evidence="8"/>
<evidence type="ECO:0000313" key="12">
    <source>
        <dbReference type="Proteomes" id="UP000663873"/>
    </source>
</evidence>
<evidence type="ECO:0000313" key="11">
    <source>
        <dbReference type="Proteomes" id="UP000663825"/>
    </source>
</evidence>
<dbReference type="GO" id="GO:0016779">
    <property type="term" value="F:nucleotidyltransferase activity"/>
    <property type="evidence" value="ECO:0007669"/>
    <property type="project" value="UniProtKB-KW"/>
</dbReference>
<comment type="catalytic activity">
    <reaction evidence="6 8">
        <text>L-arginyl-[protein] + NAD(+) = N(omega)-(ADP-D-ribosyl)-L-arginyl-[protein] + nicotinamide + H(+)</text>
        <dbReference type="Rhea" id="RHEA:19149"/>
        <dbReference type="Rhea" id="RHEA-COMP:10532"/>
        <dbReference type="Rhea" id="RHEA-COMP:15087"/>
        <dbReference type="ChEBI" id="CHEBI:15378"/>
        <dbReference type="ChEBI" id="CHEBI:17154"/>
        <dbReference type="ChEBI" id="CHEBI:29965"/>
        <dbReference type="ChEBI" id="CHEBI:57540"/>
        <dbReference type="ChEBI" id="CHEBI:142554"/>
        <dbReference type="EC" id="2.4.2.31"/>
    </reaction>
</comment>
<name>A0A818BPV8_9BILA</name>
<evidence type="ECO:0000256" key="7">
    <source>
        <dbReference type="PROSITE-ProRule" id="PRU00504"/>
    </source>
</evidence>
<dbReference type="Gene3D" id="2.120.10.30">
    <property type="entry name" value="TolB, C-terminal domain"/>
    <property type="match status" value="2"/>
</dbReference>
<dbReference type="OrthoDB" id="10038581at2759"/>
<comment type="similarity">
    <text evidence="1 8">Belongs to the Arg-specific ADP-ribosyltransferase family.</text>
</comment>
<dbReference type="CDD" id="cd05819">
    <property type="entry name" value="NHL"/>
    <property type="match status" value="1"/>
</dbReference>
<dbReference type="EMBL" id="CAJNXB010005324">
    <property type="protein sequence ID" value="CAF3419266.1"/>
    <property type="molecule type" value="Genomic_DNA"/>
</dbReference>
<dbReference type="PROSITE" id="PS51996">
    <property type="entry name" value="TR_MART"/>
    <property type="match status" value="1"/>
</dbReference>
<dbReference type="Gene3D" id="2.40.10.500">
    <property type="match status" value="1"/>
</dbReference>
<dbReference type="Gene3D" id="3.90.176.10">
    <property type="entry name" value="Toxin ADP-ribosyltransferase, Chain A, domain 1"/>
    <property type="match status" value="1"/>
</dbReference>
<dbReference type="InterPro" id="IPR011042">
    <property type="entry name" value="6-blade_b-propeller_TolB-like"/>
</dbReference>
<keyword evidence="5" id="KW-0677">Repeat</keyword>
<dbReference type="Proteomes" id="UP000663873">
    <property type="component" value="Unassembled WGS sequence"/>
</dbReference>
<protein>
    <recommendedName>
        <fullName evidence="8">NAD(P)(+)--arginine ADP-ribosyltransferase</fullName>
        <ecNumber evidence="8">2.4.2.31</ecNumber>
    </recommendedName>
    <alternativeName>
        <fullName evidence="8">Mono(ADP-ribosyl)transferase</fullName>
    </alternativeName>
</protein>
<evidence type="ECO:0000256" key="6">
    <source>
        <dbReference type="ARBA" id="ARBA00047597"/>
    </source>
</evidence>
<dbReference type="SUPFAM" id="SSF101898">
    <property type="entry name" value="NHL repeat"/>
    <property type="match status" value="1"/>
</dbReference>
<dbReference type="InterPro" id="IPR050952">
    <property type="entry name" value="TRIM-NHL_E3_ligases"/>
</dbReference>
<evidence type="ECO:0000256" key="1">
    <source>
        <dbReference type="ARBA" id="ARBA00009558"/>
    </source>
</evidence>
<sequence>MNRFGDIDASNKRLPPVYGYHSEKLVPIEKALEPIVPHIDELPRYIKIAKKHCHFPPEHGLSQDQSAAVYIYTMEWGDTTLYRVLNRALRSENRQALKIWFPYMKLFDTALNKLPTVKESVWRGISVDIGKNFTKNQIVTWWSVNSCSSSPNVIKNFLDDNKKSTLFLIEAINGKKVSGYTEYESEDEVILRVGTAFRVKSDPLVQSNSSCIVHLIEIDDNNDQPLASAMCRMELTSAALSTNKTSVNIPANAKWTQNGVTVAGDKGRGDATNQLYWPRGLFVDDNQTVVVADWGNNRIIQWKNGDATNGQVVAGGKGAGSRLNQLYGPRDVLVDKETNSLIICDRDNRRVVRCSRHSGTTQGEILIDNITCYGLAMDEQRYLYVSDVGKDEVRRYRLGEKNGTLVAGGNGKGDGLNQLNEPRYLFVDRQQNVYVSDNWNHRVMKWNKGAKEGIVVAGGQGQGSALTQLHYHNGLYVDTLGTLYVADSSNDRVMRWTQGDKKQGTVIVGGNGKGERANQFSCPICLSFDRHGNLYVADEYNHRVQRFSIE</sequence>
<feature type="repeat" description="NHL" evidence="7">
    <location>
        <begin position="268"/>
        <end position="305"/>
    </location>
</feature>
<keyword evidence="8" id="KW-0521">NADP</keyword>
<evidence type="ECO:0000256" key="3">
    <source>
        <dbReference type="ARBA" id="ARBA00022679"/>
    </source>
</evidence>
<keyword evidence="4" id="KW-0548">Nucleotidyltransferase</keyword>
<feature type="repeat" description="NHL" evidence="7">
    <location>
        <begin position="513"/>
        <end position="550"/>
    </location>
</feature>
<proteinExistence type="inferred from homology"/>
<keyword evidence="3 8" id="KW-0808">Transferase</keyword>
<evidence type="ECO:0000256" key="4">
    <source>
        <dbReference type="ARBA" id="ARBA00022695"/>
    </source>
</evidence>
<comment type="caution">
    <text evidence="9">The sequence shown here is derived from an EMBL/GenBank/DDBJ whole genome shotgun (WGS) entry which is preliminary data.</text>
</comment>
<organism evidence="9 11">
    <name type="scientific">Rotaria socialis</name>
    <dbReference type="NCBI Taxonomy" id="392032"/>
    <lineage>
        <taxon>Eukaryota</taxon>
        <taxon>Metazoa</taxon>
        <taxon>Spiralia</taxon>
        <taxon>Gnathifera</taxon>
        <taxon>Rotifera</taxon>
        <taxon>Eurotatoria</taxon>
        <taxon>Bdelloidea</taxon>
        <taxon>Philodinida</taxon>
        <taxon>Philodinidae</taxon>
        <taxon>Rotaria</taxon>
    </lineage>
</organism>
<dbReference type="Pfam" id="PF01129">
    <property type="entry name" value="ART"/>
    <property type="match status" value="1"/>
</dbReference>
<keyword evidence="8" id="KW-0520">NAD</keyword>
<evidence type="ECO:0000256" key="5">
    <source>
        <dbReference type="ARBA" id="ARBA00022737"/>
    </source>
</evidence>
<gene>
    <name evidence="9" type="ORF">TIS948_LOCUS29320</name>
    <name evidence="10" type="ORF">UJA718_LOCUS20058</name>
</gene>
<dbReference type="Proteomes" id="UP000663825">
    <property type="component" value="Unassembled WGS sequence"/>
</dbReference>
<dbReference type="InterPro" id="IPR001258">
    <property type="entry name" value="NHL_repeat"/>
</dbReference>